<feature type="compositionally biased region" description="Basic and acidic residues" evidence="1">
    <location>
        <begin position="1"/>
        <end position="15"/>
    </location>
</feature>
<feature type="region of interest" description="Disordered" evidence="1">
    <location>
        <begin position="1"/>
        <end position="31"/>
    </location>
</feature>
<accession>W6JWR5</accession>
<gene>
    <name evidence="3" type="ORF">BN11_3630003</name>
</gene>
<dbReference type="Gene3D" id="1.20.120.450">
    <property type="entry name" value="dinb family like domain"/>
    <property type="match status" value="1"/>
</dbReference>
<feature type="domain" description="DinB-like" evidence="2">
    <location>
        <begin position="71"/>
        <end position="191"/>
    </location>
</feature>
<dbReference type="SUPFAM" id="SSF109854">
    <property type="entry name" value="DinB/YfiT-like putative metalloenzymes"/>
    <property type="match status" value="1"/>
</dbReference>
<comment type="caution">
    <text evidence="3">The sequence shown here is derived from an EMBL/GenBank/DDBJ whole genome shotgun (WGS) entry which is preliminary data.</text>
</comment>
<dbReference type="EMBL" id="CAJA01000294">
    <property type="protein sequence ID" value="CCH74008.1"/>
    <property type="molecule type" value="Genomic_DNA"/>
</dbReference>
<evidence type="ECO:0000313" key="3">
    <source>
        <dbReference type="EMBL" id="CCH74008.1"/>
    </source>
</evidence>
<sequence>MPYAERADIRHHDPMPDPTSQTPPTPAPDAKDWTWVIEQPCPDCGFAGALIAPGEFAIRIAAATAPWQEVLRRSDVRDRPAPTTWSPLEYSCHVRDVCRIFDERTRLMLTEIDPGFANWDQDATALEERYWEQDPGQVAADLATAATQLSRTYAAVPADAWGRTGRRSNGSVFTVTTLGRYLLHDLVHHLWDVGAAPLAREK</sequence>
<proteinExistence type="predicted"/>
<evidence type="ECO:0000259" key="2">
    <source>
        <dbReference type="Pfam" id="PF12867"/>
    </source>
</evidence>
<dbReference type="InterPro" id="IPR034660">
    <property type="entry name" value="DinB/YfiT-like"/>
</dbReference>
<reference evidence="3 4" key="1">
    <citation type="journal article" date="2013" name="ISME J.">
        <title>A metabolic model for members of the genus Tetrasphaera involved in enhanced biological phosphorus removal.</title>
        <authorList>
            <person name="Kristiansen R."/>
            <person name="Nguyen H.T.T."/>
            <person name="Saunders A.M."/>
            <person name="Nielsen J.L."/>
            <person name="Wimmer R."/>
            <person name="Le V.Q."/>
            <person name="McIlroy S.J."/>
            <person name="Petrovski S."/>
            <person name="Seviour R.J."/>
            <person name="Calteau A."/>
            <person name="Nielsen K.L."/>
            <person name="Nielsen P.H."/>
        </authorList>
    </citation>
    <scope>NUCLEOTIDE SEQUENCE [LARGE SCALE GENOMIC DNA]</scope>
    <source>
        <strain evidence="3 4">Ben110</strain>
    </source>
</reference>
<name>W6JWR5_9MICO</name>
<protein>
    <recommendedName>
        <fullName evidence="2">DinB-like domain-containing protein</fullName>
    </recommendedName>
</protein>
<evidence type="ECO:0000313" key="4">
    <source>
        <dbReference type="Proteomes" id="UP000035763"/>
    </source>
</evidence>
<dbReference type="InterPro" id="IPR024775">
    <property type="entry name" value="DinB-like"/>
</dbReference>
<dbReference type="Pfam" id="PF12867">
    <property type="entry name" value="DinB_2"/>
    <property type="match status" value="1"/>
</dbReference>
<dbReference type="STRING" id="1193182.BN11_3630003"/>
<dbReference type="Proteomes" id="UP000035763">
    <property type="component" value="Unassembled WGS sequence"/>
</dbReference>
<dbReference type="AlphaFoldDB" id="W6JWR5"/>
<keyword evidence="4" id="KW-1185">Reference proteome</keyword>
<organism evidence="3 4">
    <name type="scientific">Nostocoides australiense Ben110</name>
    <dbReference type="NCBI Taxonomy" id="1193182"/>
    <lineage>
        <taxon>Bacteria</taxon>
        <taxon>Bacillati</taxon>
        <taxon>Actinomycetota</taxon>
        <taxon>Actinomycetes</taxon>
        <taxon>Micrococcales</taxon>
        <taxon>Intrasporangiaceae</taxon>
        <taxon>Nostocoides</taxon>
    </lineage>
</organism>
<evidence type="ECO:0000256" key="1">
    <source>
        <dbReference type="SAM" id="MobiDB-lite"/>
    </source>
</evidence>